<comment type="similarity">
    <text evidence="1">Belongs to the AB hydrolase superfamily. AB hydrolase 2 family.</text>
</comment>
<organism evidence="4">
    <name type="scientific">Trypanosoma vivax (strain Y486)</name>
    <dbReference type="NCBI Taxonomy" id="1055687"/>
    <lineage>
        <taxon>Eukaryota</taxon>
        <taxon>Discoba</taxon>
        <taxon>Euglenozoa</taxon>
        <taxon>Kinetoplastea</taxon>
        <taxon>Metakinetoplastina</taxon>
        <taxon>Trypanosomatida</taxon>
        <taxon>Trypanosomatidae</taxon>
        <taxon>Trypanosoma</taxon>
        <taxon>Duttonella</taxon>
    </lineage>
</organism>
<gene>
    <name evidence="4" type="ORF">TVY486_0805980</name>
</gene>
<feature type="domain" description="Phospholipase/carboxylesterase/thioesterase" evidence="3">
    <location>
        <begin position="1"/>
        <end position="155"/>
    </location>
</feature>
<proteinExistence type="inferred from homology"/>
<evidence type="ECO:0000259" key="3">
    <source>
        <dbReference type="Pfam" id="PF02230"/>
    </source>
</evidence>
<keyword evidence="2" id="KW-0378">Hydrolase</keyword>
<dbReference type="AlphaFoldDB" id="G0U1N4"/>
<name>G0U1N4_TRYVY</name>
<dbReference type="InterPro" id="IPR050565">
    <property type="entry name" value="LYPA1-2/EST-like"/>
</dbReference>
<dbReference type="InterPro" id="IPR029058">
    <property type="entry name" value="AB_hydrolase_fold"/>
</dbReference>
<dbReference type="PANTHER" id="PTHR10655:SF17">
    <property type="entry name" value="LYSOPHOSPHOLIPASE-LIKE PROTEIN 1"/>
    <property type="match status" value="1"/>
</dbReference>
<dbReference type="PANTHER" id="PTHR10655">
    <property type="entry name" value="LYSOPHOSPHOLIPASE-RELATED"/>
    <property type="match status" value="1"/>
</dbReference>
<reference evidence="4" key="1">
    <citation type="journal article" date="2012" name="Proc. Natl. Acad. Sci. U.S.A.">
        <title>Antigenic diversity is generated by distinct evolutionary mechanisms in African trypanosome species.</title>
        <authorList>
            <person name="Jackson A.P."/>
            <person name="Berry A."/>
            <person name="Aslett M."/>
            <person name="Allison H.C."/>
            <person name="Burton P."/>
            <person name="Vavrova-Anderson J."/>
            <person name="Brown R."/>
            <person name="Browne H."/>
            <person name="Corton N."/>
            <person name="Hauser H."/>
            <person name="Gamble J."/>
            <person name="Gilderthorp R."/>
            <person name="Marcello L."/>
            <person name="McQuillan J."/>
            <person name="Otto T.D."/>
            <person name="Quail M.A."/>
            <person name="Sanders M.J."/>
            <person name="van Tonder A."/>
            <person name="Ginger M.L."/>
            <person name="Field M.C."/>
            <person name="Barry J.D."/>
            <person name="Hertz-Fowler C."/>
            <person name="Berriman M."/>
        </authorList>
    </citation>
    <scope>NUCLEOTIDE SEQUENCE</scope>
    <source>
        <strain evidence="4">Y486</strain>
    </source>
</reference>
<sequence>MNAWYDIKEQDISERTSQDGEAIMMSAEYLKSLAFVTTQRYRIPTGRVVYSGFSQGAAISLAAGLTARIAPAGIAALSGYLAGASEVLARLCNKTAPILMCHGTQDKIIPFFAAERTKDVLGKAGVANITLKSYTMEHSACQEEINDFAAFLQKVLP</sequence>
<dbReference type="EMBL" id="HE573024">
    <property type="protein sequence ID" value="CCC49991.1"/>
    <property type="molecule type" value="Genomic_DNA"/>
</dbReference>
<dbReference type="GO" id="GO:0052689">
    <property type="term" value="F:carboxylic ester hydrolase activity"/>
    <property type="evidence" value="ECO:0007669"/>
    <property type="project" value="TreeGrafter"/>
</dbReference>
<protein>
    <submittedName>
        <fullName evidence="4">Putative lysophospholipase</fullName>
    </submittedName>
</protein>
<evidence type="ECO:0000313" key="4">
    <source>
        <dbReference type="EMBL" id="CCC49991.1"/>
    </source>
</evidence>
<dbReference type="Gene3D" id="3.40.50.1820">
    <property type="entry name" value="alpha/beta hydrolase"/>
    <property type="match status" value="1"/>
</dbReference>
<dbReference type="GO" id="GO:0008474">
    <property type="term" value="F:palmitoyl-(protein) hydrolase activity"/>
    <property type="evidence" value="ECO:0007669"/>
    <property type="project" value="TreeGrafter"/>
</dbReference>
<dbReference type="SUPFAM" id="SSF53474">
    <property type="entry name" value="alpha/beta-Hydrolases"/>
    <property type="match status" value="1"/>
</dbReference>
<dbReference type="GO" id="GO:0005737">
    <property type="term" value="C:cytoplasm"/>
    <property type="evidence" value="ECO:0007669"/>
    <property type="project" value="TreeGrafter"/>
</dbReference>
<dbReference type="InterPro" id="IPR003140">
    <property type="entry name" value="PLipase/COase/thioEstase"/>
</dbReference>
<dbReference type="VEuPathDB" id="TriTrypDB:TvY486_0805980"/>
<evidence type="ECO:0000256" key="1">
    <source>
        <dbReference type="ARBA" id="ARBA00006499"/>
    </source>
</evidence>
<evidence type="ECO:0000256" key="2">
    <source>
        <dbReference type="ARBA" id="ARBA00022801"/>
    </source>
</evidence>
<accession>G0U1N4</accession>
<dbReference type="Pfam" id="PF02230">
    <property type="entry name" value="Abhydrolase_2"/>
    <property type="match status" value="1"/>
</dbReference>